<evidence type="ECO:0000313" key="2">
    <source>
        <dbReference type="EMBL" id="PNH06264.1"/>
    </source>
</evidence>
<evidence type="ECO:0000256" key="1">
    <source>
        <dbReference type="SAM" id="MobiDB-lite"/>
    </source>
</evidence>
<feature type="compositionally biased region" description="Gly residues" evidence="1">
    <location>
        <begin position="489"/>
        <end position="516"/>
    </location>
</feature>
<evidence type="ECO:0008006" key="4">
    <source>
        <dbReference type="Google" id="ProtNLM"/>
    </source>
</evidence>
<comment type="caution">
    <text evidence="2">The sequence shown here is derived from an EMBL/GenBank/DDBJ whole genome shotgun (WGS) entry which is preliminary data.</text>
</comment>
<dbReference type="InterPro" id="IPR050870">
    <property type="entry name" value="FAST_kinase"/>
</dbReference>
<sequence length="748" mass="75935">MPLLLTDGMSPAVRPIAQHLPRRDAAGAQQLGASRERPAPPRTDLRCYPDVDRQQRPTCSTSSSSSSSRCDCAPSTSASTSADGGSAHSGGGGVGRRERRPLNDRNAASLTARITRTHSLVELQELVRRYGTQFNHIHTAAAIVKLAKLASGSAAHEPSSSTPTQQQEGGAPLGSTASPEPGPAGLERSGAGRSRLDASPEDAGAGPPLPPEPGGHGGNGSGSGWQAARRSTAAVAPAAPCAAALLADLAPAFLAQQHHYPTARQFANVVWALGVLRARDHPQLLAAAEARLLADGGSKLAGALPQELSNLALGLAKVGYREVPLWGAIIAAAKRRLREFKPQELHNLAWAVAAASQDRSMISAAVQAALPQLRGFNPSGLANMLWACATAQCHCQELFDGAAELLLAAPPAALNSQDAANTAWAFAKMQHPHPRLAGHLARWAMEAGPAGVRRAATGELVSLLWAFASMPLPTGPGAGGGARGRELGSSGGGSGSGAGGGSGGGGGGGGSGGGGREPLQPARPPAAAATPDGGPSLLPHLLRLLVTEVAARADLTPQAASNALWACGRVQPCSLPAAPLALLLRAASARAGAMSDQELSNALWGAGKLRAWGHWVPAELAAPMLALACCPARLEALPPAQLTQLLSAAVQLRLVGSAPMDALATRVLRCLPGAGPQEVCTLAGAVADAVFVSSYCNPLLLNGLANAAVAGADLLDPQVRARRACVCRKGPSRSGMVGPGRGQGDQGW</sequence>
<dbReference type="GO" id="GO:0005759">
    <property type="term" value="C:mitochondrial matrix"/>
    <property type="evidence" value="ECO:0007669"/>
    <property type="project" value="TreeGrafter"/>
</dbReference>
<gene>
    <name evidence="2" type="ORF">TSOC_007381</name>
</gene>
<dbReference type="GO" id="GO:0003723">
    <property type="term" value="F:RNA binding"/>
    <property type="evidence" value="ECO:0007669"/>
    <property type="project" value="TreeGrafter"/>
</dbReference>
<dbReference type="PANTHER" id="PTHR21228:SF40">
    <property type="entry name" value="LD45607P"/>
    <property type="match status" value="1"/>
</dbReference>
<accession>A0A2J8A166</accession>
<feature type="compositionally biased region" description="Low complexity" evidence="1">
    <location>
        <begin position="58"/>
        <end position="86"/>
    </location>
</feature>
<dbReference type="GO" id="GO:0000963">
    <property type="term" value="P:mitochondrial RNA processing"/>
    <property type="evidence" value="ECO:0007669"/>
    <property type="project" value="TreeGrafter"/>
</dbReference>
<dbReference type="OrthoDB" id="2019031at2759"/>
<evidence type="ECO:0000313" key="3">
    <source>
        <dbReference type="Proteomes" id="UP000236333"/>
    </source>
</evidence>
<name>A0A2J8A166_9CHLO</name>
<protein>
    <recommendedName>
        <fullName evidence="4">Tbc2 translation factor, chloroplastic</fullName>
    </recommendedName>
</protein>
<dbReference type="GO" id="GO:0009507">
    <property type="term" value="C:chloroplast"/>
    <property type="evidence" value="ECO:0007669"/>
    <property type="project" value="GOC"/>
</dbReference>
<dbReference type="AlphaFoldDB" id="A0A2J8A166"/>
<feature type="region of interest" description="Disordered" evidence="1">
    <location>
        <begin position="476"/>
        <end position="533"/>
    </location>
</feature>
<dbReference type="GO" id="GO:0044528">
    <property type="term" value="P:regulation of mitochondrial mRNA stability"/>
    <property type="evidence" value="ECO:0007669"/>
    <property type="project" value="TreeGrafter"/>
</dbReference>
<reference evidence="2 3" key="1">
    <citation type="journal article" date="2017" name="Mol. Biol. Evol.">
        <title>The 4-celled Tetrabaena socialis nuclear genome reveals the essential components for genetic control of cell number at the origin of multicellularity in the volvocine lineage.</title>
        <authorList>
            <person name="Featherston J."/>
            <person name="Arakaki Y."/>
            <person name="Hanschen E.R."/>
            <person name="Ferris P.J."/>
            <person name="Michod R.E."/>
            <person name="Olson B.J.S.C."/>
            <person name="Nozaki H."/>
            <person name="Durand P.M."/>
        </authorList>
    </citation>
    <scope>NUCLEOTIDE SEQUENCE [LARGE SCALE GENOMIC DNA]</scope>
    <source>
        <strain evidence="2 3">NIES-571</strain>
    </source>
</reference>
<feature type="compositionally biased region" description="Basic and acidic residues" evidence="1">
    <location>
        <begin position="34"/>
        <end position="55"/>
    </location>
</feature>
<dbReference type="Proteomes" id="UP000236333">
    <property type="component" value="Unassembled WGS sequence"/>
</dbReference>
<feature type="compositionally biased region" description="Gly residues" evidence="1">
    <location>
        <begin position="214"/>
        <end position="223"/>
    </location>
</feature>
<keyword evidence="3" id="KW-1185">Reference proteome</keyword>
<dbReference type="PANTHER" id="PTHR21228">
    <property type="entry name" value="FAST LEU-RICH DOMAIN-CONTAINING"/>
    <property type="match status" value="1"/>
</dbReference>
<proteinExistence type="predicted"/>
<dbReference type="GO" id="GO:0035770">
    <property type="term" value="C:ribonucleoprotein granule"/>
    <property type="evidence" value="ECO:0007669"/>
    <property type="project" value="TreeGrafter"/>
</dbReference>
<feature type="compositionally biased region" description="Polar residues" evidence="1">
    <location>
        <begin position="158"/>
        <end position="168"/>
    </location>
</feature>
<feature type="region of interest" description="Disordered" evidence="1">
    <location>
        <begin position="154"/>
        <end position="229"/>
    </location>
</feature>
<organism evidence="2 3">
    <name type="scientific">Tetrabaena socialis</name>
    <dbReference type="NCBI Taxonomy" id="47790"/>
    <lineage>
        <taxon>Eukaryota</taxon>
        <taxon>Viridiplantae</taxon>
        <taxon>Chlorophyta</taxon>
        <taxon>core chlorophytes</taxon>
        <taxon>Chlorophyceae</taxon>
        <taxon>CS clade</taxon>
        <taxon>Chlamydomonadales</taxon>
        <taxon>Tetrabaenaceae</taxon>
        <taxon>Tetrabaena</taxon>
    </lineage>
</organism>
<dbReference type="EMBL" id="PGGS01000247">
    <property type="protein sequence ID" value="PNH06264.1"/>
    <property type="molecule type" value="Genomic_DNA"/>
</dbReference>
<feature type="region of interest" description="Disordered" evidence="1">
    <location>
        <begin position="1"/>
        <end position="110"/>
    </location>
</feature>
<dbReference type="GO" id="GO:1901259">
    <property type="term" value="P:chloroplast rRNA processing"/>
    <property type="evidence" value="ECO:0007669"/>
    <property type="project" value="TreeGrafter"/>
</dbReference>